<name>A0A1G1VDX8_9BACT</name>
<keyword evidence="1" id="KW-0812">Transmembrane</keyword>
<accession>A0A1G1VDX8</accession>
<proteinExistence type="predicted"/>
<keyword evidence="1" id="KW-1133">Transmembrane helix</keyword>
<gene>
    <name evidence="2" type="ORF">A3A77_04425</name>
</gene>
<evidence type="ECO:0000256" key="1">
    <source>
        <dbReference type="SAM" id="Phobius"/>
    </source>
</evidence>
<dbReference type="Proteomes" id="UP000178659">
    <property type="component" value="Unassembled WGS sequence"/>
</dbReference>
<organism evidence="2 3">
    <name type="scientific">Candidatus Blackburnbacteria bacterium RIFCSPLOWO2_01_FULL_40_20</name>
    <dbReference type="NCBI Taxonomy" id="1797519"/>
    <lineage>
        <taxon>Bacteria</taxon>
        <taxon>Candidatus Blackburniibacteriota</taxon>
    </lineage>
</organism>
<feature type="transmembrane region" description="Helical" evidence="1">
    <location>
        <begin position="606"/>
        <end position="627"/>
    </location>
</feature>
<feature type="transmembrane region" description="Helical" evidence="1">
    <location>
        <begin position="27"/>
        <end position="52"/>
    </location>
</feature>
<keyword evidence="1" id="KW-0472">Membrane</keyword>
<dbReference type="AlphaFoldDB" id="A0A1G1VDX8"/>
<protein>
    <submittedName>
        <fullName evidence="2">Uncharacterized protein</fullName>
    </submittedName>
</protein>
<reference evidence="2 3" key="1">
    <citation type="journal article" date="2016" name="Nat. Commun.">
        <title>Thousands of microbial genomes shed light on interconnected biogeochemical processes in an aquifer system.</title>
        <authorList>
            <person name="Anantharaman K."/>
            <person name="Brown C.T."/>
            <person name="Hug L.A."/>
            <person name="Sharon I."/>
            <person name="Castelle C.J."/>
            <person name="Probst A.J."/>
            <person name="Thomas B.C."/>
            <person name="Singh A."/>
            <person name="Wilkins M.J."/>
            <person name="Karaoz U."/>
            <person name="Brodie E.L."/>
            <person name="Williams K.H."/>
            <person name="Hubbard S.S."/>
            <person name="Banfield J.F."/>
        </authorList>
    </citation>
    <scope>NUCLEOTIDE SEQUENCE [LARGE SCALE GENOMIC DNA]</scope>
</reference>
<comment type="caution">
    <text evidence="2">The sequence shown here is derived from an EMBL/GenBank/DDBJ whole genome shotgun (WGS) entry which is preliminary data.</text>
</comment>
<evidence type="ECO:0000313" key="3">
    <source>
        <dbReference type="Proteomes" id="UP000178659"/>
    </source>
</evidence>
<sequence>MGLSIAGLVTLFFYSLEEKISKIGPIYIYRPLLTIFVLVIAIGNLVYSYPLITGKIFRPSRNDGFFISFPNYIFDAGKWLKEGEGRIIGYPDDEIENFEWKYRGIESILELLSDREVVFMPLNTPDANFSKLTKEFYSSLKRKEFESMKSLAYRLNVSMIFDKKDQGSITLGLPTELNNLPSVTFGKWRFINLFPDTSISKIRTSSKLMFGISDSMEQIFGPLKRNELLVNPNDSVVKSFSGVFDQSGQLIQAKNSQVEELNGFISAQSKLSNRLLRRDVSNVVYSFVVPKFGKYRPLLERFSIEDFGLDPQIGINAELDGNPILIIPRQNDDSYVSFEPIELSEGNHNLVLRLSSPNLIKSGGFEGEEGFIKRGNGDYRVLGDKNEKYLNILNSEGLSSDGNRDISASFKVNNFDPLRDYLVQFRYKQIFGSNPSSMIVQKKGDILVKVQVEALPNYPEWNNFSFYYQPVKTESEMDIELISPFIYDPLGTKVSYDELEAYAIFTNDMLFINDGVGSELPLPEVTTNYSSPTKYEGGVVGGESPHFIVFADNYSPNWEITVFDDNGMQLPVSPSHFSADMYANGWFMENLPSSYKFRIFYKPQRLFLIGSTVSVGIMLLSTALFIFGRKNEKRN</sequence>
<dbReference type="EMBL" id="MHCC01000013">
    <property type="protein sequence ID" value="OGY13605.1"/>
    <property type="molecule type" value="Genomic_DNA"/>
</dbReference>
<evidence type="ECO:0000313" key="2">
    <source>
        <dbReference type="EMBL" id="OGY13605.1"/>
    </source>
</evidence>